<dbReference type="Proteomes" id="UP000607653">
    <property type="component" value="Unassembled WGS sequence"/>
</dbReference>
<evidence type="ECO:0000313" key="2">
    <source>
        <dbReference type="Proteomes" id="UP000607653"/>
    </source>
</evidence>
<dbReference type="EMBL" id="DUZY01000001">
    <property type="protein sequence ID" value="DAD20918.1"/>
    <property type="molecule type" value="Genomic_DNA"/>
</dbReference>
<gene>
    <name evidence="1" type="ORF">HUJ06_022381</name>
</gene>
<proteinExistence type="predicted"/>
<keyword evidence="2" id="KW-1185">Reference proteome</keyword>
<accession>A0A822XU03</accession>
<evidence type="ECO:0000313" key="1">
    <source>
        <dbReference type="EMBL" id="DAD20918.1"/>
    </source>
</evidence>
<organism evidence="1 2">
    <name type="scientific">Nelumbo nucifera</name>
    <name type="common">Sacred lotus</name>
    <dbReference type="NCBI Taxonomy" id="4432"/>
    <lineage>
        <taxon>Eukaryota</taxon>
        <taxon>Viridiplantae</taxon>
        <taxon>Streptophyta</taxon>
        <taxon>Embryophyta</taxon>
        <taxon>Tracheophyta</taxon>
        <taxon>Spermatophyta</taxon>
        <taxon>Magnoliopsida</taxon>
        <taxon>Proteales</taxon>
        <taxon>Nelumbonaceae</taxon>
        <taxon>Nelumbo</taxon>
    </lineage>
</organism>
<comment type="caution">
    <text evidence="1">The sequence shown here is derived from an EMBL/GenBank/DDBJ whole genome shotgun (WGS) entry which is preliminary data.</text>
</comment>
<name>A0A822XU03_NELNU</name>
<sequence length="49" mass="5962">MTALLQVLIHLVGEEENFEEIGLKWKEVYDMNWEWERDVRSKGRRVQEA</sequence>
<dbReference type="AlphaFoldDB" id="A0A822XU03"/>
<protein>
    <submittedName>
        <fullName evidence="1">Uncharacterized protein</fullName>
    </submittedName>
</protein>
<reference evidence="1 2" key="1">
    <citation type="journal article" date="2020" name="Mol. Biol. Evol.">
        <title>Distinct Expression and Methylation Patterns for Genes with Different Fates following a Single Whole-Genome Duplication in Flowering Plants.</title>
        <authorList>
            <person name="Shi T."/>
            <person name="Rahmani R.S."/>
            <person name="Gugger P.F."/>
            <person name="Wang M."/>
            <person name="Li H."/>
            <person name="Zhang Y."/>
            <person name="Li Z."/>
            <person name="Wang Q."/>
            <person name="Van de Peer Y."/>
            <person name="Marchal K."/>
            <person name="Chen J."/>
        </authorList>
    </citation>
    <scope>NUCLEOTIDE SEQUENCE [LARGE SCALE GENOMIC DNA]</scope>
    <source>
        <tissue evidence="1">Leaf</tissue>
    </source>
</reference>